<name>A0A7C9DCW2_OPUST</name>
<sequence>MMSQFPPFHMGLCKHLVSVATQSAKLKTLHFKFQSQAKEKKKKGKKFSISCENNEHNKSKRFSEKRNRGCRDDVIIIDKSFVHEVIFADLNDWATLLHTVLLM</sequence>
<dbReference type="EMBL" id="GISG01094567">
    <property type="protein sequence ID" value="MBA4635288.1"/>
    <property type="molecule type" value="Transcribed_RNA"/>
</dbReference>
<organism evidence="1">
    <name type="scientific">Opuntia streptacantha</name>
    <name type="common">Prickly pear cactus</name>
    <name type="synonym">Opuntia cardona</name>
    <dbReference type="NCBI Taxonomy" id="393608"/>
    <lineage>
        <taxon>Eukaryota</taxon>
        <taxon>Viridiplantae</taxon>
        <taxon>Streptophyta</taxon>
        <taxon>Embryophyta</taxon>
        <taxon>Tracheophyta</taxon>
        <taxon>Spermatophyta</taxon>
        <taxon>Magnoliopsida</taxon>
        <taxon>eudicotyledons</taxon>
        <taxon>Gunneridae</taxon>
        <taxon>Pentapetalae</taxon>
        <taxon>Caryophyllales</taxon>
        <taxon>Cactineae</taxon>
        <taxon>Cactaceae</taxon>
        <taxon>Opuntioideae</taxon>
        <taxon>Opuntia</taxon>
    </lineage>
</organism>
<reference evidence="1" key="2">
    <citation type="submission" date="2020-07" db="EMBL/GenBank/DDBJ databases">
        <authorList>
            <person name="Vera ALvarez R."/>
            <person name="Arias-Moreno D.M."/>
            <person name="Jimenez-Jacinto V."/>
            <person name="Jimenez-Bremont J.F."/>
            <person name="Swaminathan K."/>
            <person name="Moose S.P."/>
            <person name="Guerrero-Gonzalez M.L."/>
            <person name="Marino-Ramirez L."/>
            <person name="Landsman D."/>
            <person name="Rodriguez-Kessler M."/>
            <person name="Delgado-Sanchez P."/>
        </authorList>
    </citation>
    <scope>NUCLEOTIDE SEQUENCE</scope>
    <source>
        <tissue evidence="1">Cladode</tissue>
    </source>
</reference>
<dbReference type="AlphaFoldDB" id="A0A7C9DCW2"/>
<proteinExistence type="predicted"/>
<reference evidence="1" key="1">
    <citation type="journal article" date="2013" name="J. Plant Res.">
        <title>Effect of fungi and light on seed germination of three Opuntia species from semiarid lands of central Mexico.</title>
        <authorList>
            <person name="Delgado-Sanchez P."/>
            <person name="Jimenez-Bremont J.F."/>
            <person name="Guerrero-Gonzalez Mde L."/>
            <person name="Flores J."/>
        </authorList>
    </citation>
    <scope>NUCLEOTIDE SEQUENCE</scope>
    <source>
        <tissue evidence="1">Cladode</tissue>
    </source>
</reference>
<accession>A0A7C9DCW2</accession>
<evidence type="ECO:0000313" key="1">
    <source>
        <dbReference type="EMBL" id="MBA4635288.1"/>
    </source>
</evidence>
<protein>
    <submittedName>
        <fullName evidence="1">Uncharacterized protein</fullName>
    </submittedName>
</protein>